<evidence type="ECO:0000313" key="2">
    <source>
        <dbReference type="EMBL" id="VAX36060.1"/>
    </source>
</evidence>
<keyword evidence="1" id="KW-0812">Transmembrane</keyword>
<dbReference type="EMBL" id="UOGL01000029">
    <property type="protein sequence ID" value="VAX36060.1"/>
    <property type="molecule type" value="Genomic_DNA"/>
</dbReference>
<keyword evidence="1" id="KW-0472">Membrane</keyword>
<feature type="transmembrane region" description="Helical" evidence="1">
    <location>
        <begin position="7"/>
        <end position="25"/>
    </location>
</feature>
<sequence length="54" mass="6175">MKQQLGTFLQFIALTFLPLVVIGQLNFNFPLIVMPICLIVGIFLFSIGYKLRED</sequence>
<gene>
    <name evidence="2" type="ORF">MNBD_PLANCTO02-2173</name>
</gene>
<evidence type="ECO:0000256" key="1">
    <source>
        <dbReference type="SAM" id="Phobius"/>
    </source>
</evidence>
<accession>A0A3B1DM88</accession>
<keyword evidence="1" id="KW-1133">Transmembrane helix</keyword>
<name>A0A3B1DM88_9ZZZZ</name>
<proteinExistence type="predicted"/>
<reference evidence="2" key="1">
    <citation type="submission" date="2018-06" db="EMBL/GenBank/DDBJ databases">
        <authorList>
            <person name="Zhirakovskaya E."/>
        </authorList>
    </citation>
    <scope>NUCLEOTIDE SEQUENCE</scope>
</reference>
<feature type="transmembrane region" description="Helical" evidence="1">
    <location>
        <begin position="31"/>
        <end position="49"/>
    </location>
</feature>
<protein>
    <submittedName>
        <fullName evidence="2">Uncharacterized protein</fullName>
    </submittedName>
</protein>
<organism evidence="2">
    <name type="scientific">hydrothermal vent metagenome</name>
    <dbReference type="NCBI Taxonomy" id="652676"/>
    <lineage>
        <taxon>unclassified sequences</taxon>
        <taxon>metagenomes</taxon>
        <taxon>ecological metagenomes</taxon>
    </lineage>
</organism>
<dbReference type="AlphaFoldDB" id="A0A3B1DM88"/>